<sequence length="89" mass="9702">MDLLPQSSGRPALAADERGGGDEGDEKDPEQWVPYVFRHKTLFRRLKAGLLDSRLRGRPGGLPAPGLLSGLSLKSGMRLFTHPPAPQTR</sequence>
<evidence type="ECO:0000256" key="1">
    <source>
        <dbReference type="SAM" id="MobiDB-lite"/>
    </source>
</evidence>
<reference evidence="3" key="1">
    <citation type="journal article" date="2019" name="Int. J. Syst. Evol. Microbiol.">
        <title>The Global Catalogue of Microorganisms (GCM) 10K type strain sequencing project: providing services to taxonomists for standard genome sequencing and annotation.</title>
        <authorList>
            <consortium name="The Broad Institute Genomics Platform"/>
            <consortium name="The Broad Institute Genome Sequencing Center for Infectious Disease"/>
            <person name="Wu L."/>
            <person name="Ma J."/>
        </authorList>
    </citation>
    <scope>NUCLEOTIDE SEQUENCE [LARGE SCALE GENOMIC DNA]</scope>
    <source>
        <strain evidence="3">JCM 18306</strain>
    </source>
</reference>
<accession>A0ABP9TCV1</accession>
<gene>
    <name evidence="2" type="ORF">GCM10023323_69660</name>
</gene>
<proteinExistence type="predicted"/>
<organism evidence="2 3">
    <name type="scientific">Streptomyces thinghirensis</name>
    <dbReference type="NCBI Taxonomy" id="551547"/>
    <lineage>
        <taxon>Bacteria</taxon>
        <taxon>Bacillati</taxon>
        <taxon>Actinomycetota</taxon>
        <taxon>Actinomycetes</taxon>
        <taxon>Kitasatosporales</taxon>
        <taxon>Streptomycetaceae</taxon>
        <taxon>Streptomyces</taxon>
    </lineage>
</organism>
<keyword evidence="3" id="KW-1185">Reference proteome</keyword>
<dbReference type="EMBL" id="BAABJR010000026">
    <property type="protein sequence ID" value="GAA5216483.1"/>
    <property type="molecule type" value="Genomic_DNA"/>
</dbReference>
<protein>
    <submittedName>
        <fullName evidence="2">Uncharacterized protein</fullName>
    </submittedName>
</protein>
<comment type="caution">
    <text evidence="2">The sequence shown here is derived from an EMBL/GenBank/DDBJ whole genome shotgun (WGS) entry which is preliminary data.</text>
</comment>
<dbReference type="Proteomes" id="UP001499878">
    <property type="component" value="Unassembled WGS sequence"/>
</dbReference>
<evidence type="ECO:0000313" key="3">
    <source>
        <dbReference type="Proteomes" id="UP001499878"/>
    </source>
</evidence>
<name>A0ABP9TCV1_9ACTN</name>
<feature type="region of interest" description="Disordered" evidence="1">
    <location>
        <begin position="1"/>
        <end position="31"/>
    </location>
</feature>
<evidence type="ECO:0000313" key="2">
    <source>
        <dbReference type="EMBL" id="GAA5216483.1"/>
    </source>
</evidence>